<name>A0ABZ2PJ25_9NOCA</name>
<accession>A0ABZ2PJ25</accession>
<proteinExistence type="predicted"/>
<reference evidence="1 2" key="1">
    <citation type="submission" date="2024-03" db="EMBL/GenBank/DDBJ databases">
        <title>Natural products discovery in diverse microorganisms through a two-stage MS feature dereplication strategy.</title>
        <authorList>
            <person name="Zhang R."/>
        </authorList>
    </citation>
    <scope>NUCLEOTIDE SEQUENCE [LARGE SCALE GENOMIC DNA]</scope>
    <source>
        <strain evidence="1 2">18930</strain>
    </source>
</reference>
<dbReference type="RefSeq" id="WP_338889808.1">
    <property type="nucleotide sequence ID" value="NZ_CP147846.1"/>
</dbReference>
<dbReference type="EMBL" id="CP147846">
    <property type="protein sequence ID" value="WXG69168.1"/>
    <property type="molecule type" value="Genomic_DNA"/>
</dbReference>
<sequence length="316" mass="34442">MHIGEDPLLLRRVLIRSGSTDSDIRSAKADGSITTLRRGAFAATAALDAMRAEDLHLLAIRANLSAAKSQLVVSHQSAAVLHGFAMWAPELTRVHVTANRTSGGRKTKFRHVHATPLTAADLVMVDGIEVTSPDRTVADLLRILPFEAGVCVGDSALRAGSATKPGIIAALERSGGRGLVTARRTLDFCDPRSESVGESRTRVLLHRLGFPAPELQVNLYDEAGRFLGRTDFLFVLGVILEFDGMVKYTKHLRPGQTAADVVVAEKLREDEMRALGWVLLRCTWSDLDHPERFAAKLKRAFELAVSLPSPRTNSRP</sequence>
<evidence type="ECO:0000313" key="2">
    <source>
        <dbReference type="Proteomes" id="UP001432000"/>
    </source>
</evidence>
<dbReference type="Proteomes" id="UP001432000">
    <property type="component" value="Chromosome"/>
</dbReference>
<evidence type="ECO:0000313" key="1">
    <source>
        <dbReference type="EMBL" id="WXG69168.1"/>
    </source>
</evidence>
<gene>
    <name evidence="1" type="ORF">WDS16_00960</name>
</gene>
<evidence type="ECO:0008006" key="3">
    <source>
        <dbReference type="Google" id="ProtNLM"/>
    </source>
</evidence>
<organism evidence="1 2">
    <name type="scientific">Rhodococcus sovatensis</name>
    <dbReference type="NCBI Taxonomy" id="1805840"/>
    <lineage>
        <taxon>Bacteria</taxon>
        <taxon>Bacillati</taxon>
        <taxon>Actinomycetota</taxon>
        <taxon>Actinomycetes</taxon>
        <taxon>Mycobacteriales</taxon>
        <taxon>Nocardiaceae</taxon>
        <taxon>Rhodococcus</taxon>
    </lineage>
</organism>
<keyword evidence="2" id="KW-1185">Reference proteome</keyword>
<protein>
    <recommendedName>
        <fullName evidence="3">Transcriptional regulator, AbiEi antitoxin, Type IV TA system</fullName>
    </recommendedName>
</protein>